<dbReference type="Pfam" id="PF13306">
    <property type="entry name" value="LRR_5"/>
    <property type="match status" value="1"/>
</dbReference>
<evidence type="ECO:0000313" key="1">
    <source>
        <dbReference type="EMBL" id="MFC3754693.1"/>
    </source>
</evidence>
<accession>A0ABV7XNV6</accession>
<gene>
    <name evidence="1" type="ORF">ACFONJ_01730</name>
</gene>
<organism evidence="1 2">
    <name type="scientific">Chryseobacterium tructae</name>
    <dbReference type="NCBI Taxonomy" id="1037380"/>
    <lineage>
        <taxon>Bacteria</taxon>
        <taxon>Pseudomonadati</taxon>
        <taxon>Bacteroidota</taxon>
        <taxon>Flavobacteriia</taxon>
        <taxon>Flavobacteriales</taxon>
        <taxon>Weeksellaceae</taxon>
        <taxon>Chryseobacterium group</taxon>
        <taxon>Chryseobacterium</taxon>
    </lineage>
</organism>
<dbReference type="Gene3D" id="3.80.10.10">
    <property type="entry name" value="Ribonuclease Inhibitor"/>
    <property type="match status" value="1"/>
</dbReference>
<name>A0ABV7XNV6_9FLAO</name>
<keyword evidence="2" id="KW-1185">Reference proteome</keyword>
<evidence type="ECO:0000313" key="2">
    <source>
        <dbReference type="Proteomes" id="UP001595735"/>
    </source>
</evidence>
<dbReference type="Proteomes" id="UP001595735">
    <property type="component" value="Unassembled WGS sequence"/>
</dbReference>
<dbReference type="EMBL" id="JBHRYO010000001">
    <property type="protein sequence ID" value="MFC3754693.1"/>
    <property type="molecule type" value="Genomic_DNA"/>
</dbReference>
<dbReference type="RefSeq" id="WP_290301938.1">
    <property type="nucleotide sequence ID" value="NZ_JAUFQR010000003.1"/>
</dbReference>
<dbReference type="InterPro" id="IPR032675">
    <property type="entry name" value="LRR_dom_sf"/>
</dbReference>
<comment type="caution">
    <text evidence="1">The sequence shown here is derived from an EMBL/GenBank/DDBJ whole genome shotgun (WGS) entry which is preliminary data.</text>
</comment>
<sequence length="215" mass="24243">MKTKEELKLYFENGDIPRQEDFWAWQDSYWHKDEKINKVSLDLTAYNELTYSPTDNTEITGFDSVIIFPEGITVIGGFQYSITLQNRISKIKFPNSLKRIRSRAFQIQHIKGSLRIPGNCKVIESFAFNSVNTHLSELILENGIETIEESAFQLPSSFELTSLDIPDSVQFVGKNAFAIPSLKSVIVPEDLDISNAGLPSTAIIIVRVKDSTPIP</sequence>
<protein>
    <submittedName>
        <fullName evidence="1">Leucine-rich repeat domain-containing protein</fullName>
    </submittedName>
</protein>
<proteinExistence type="predicted"/>
<dbReference type="InterPro" id="IPR026906">
    <property type="entry name" value="LRR_5"/>
</dbReference>
<reference evidence="2" key="1">
    <citation type="journal article" date="2019" name="Int. J. Syst. Evol. Microbiol.">
        <title>The Global Catalogue of Microorganisms (GCM) 10K type strain sequencing project: providing services to taxonomists for standard genome sequencing and annotation.</title>
        <authorList>
            <consortium name="The Broad Institute Genomics Platform"/>
            <consortium name="The Broad Institute Genome Sequencing Center for Infectious Disease"/>
            <person name="Wu L."/>
            <person name="Ma J."/>
        </authorList>
    </citation>
    <scope>NUCLEOTIDE SEQUENCE [LARGE SCALE GENOMIC DNA]</scope>
    <source>
        <strain evidence="2">CECT 7798</strain>
    </source>
</reference>